<dbReference type="EMBL" id="PYDT01000008">
    <property type="protein sequence ID" value="THU53094.1"/>
    <property type="molecule type" value="Genomic_DNA"/>
</dbReference>
<accession>A0A4S8IXJ3</accession>
<comment type="similarity">
    <text evidence="2 7">Belongs to the EMP24/GP25L family.</text>
</comment>
<dbReference type="InterPro" id="IPR009038">
    <property type="entry name" value="GOLD_dom"/>
</dbReference>
<dbReference type="Proteomes" id="UP000317650">
    <property type="component" value="Chromosome 10"/>
</dbReference>
<keyword evidence="3 7" id="KW-0812">Transmembrane</keyword>
<keyword evidence="13" id="KW-1185">Reference proteome</keyword>
<feature type="transmembrane region" description="Helical" evidence="10">
    <location>
        <begin position="215"/>
        <end position="237"/>
    </location>
</feature>
<dbReference type="GO" id="GO:0016020">
    <property type="term" value="C:membrane"/>
    <property type="evidence" value="ECO:0007669"/>
    <property type="project" value="UniProtKB-SubCell"/>
</dbReference>
<dbReference type="STRING" id="52838.A0A4S8IXJ3"/>
<evidence type="ECO:0000256" key="4">
    <source>
        <dbReference type="ARBA" id="ARBA00022729"/>
    </source>
</evidence>
<keyword evidence="5 10" id="KW-1133">Transmembrane helix</keyword>
<sequence length="247" mass="27438">MERERERERASEHSATETSGERGRREEGMRTRDETVILRAEAVLLCSVGLLAAWMPTAAALWLSLPTSGTKCVSEEIHAGVVAMADYAVIHDDDPRNTPTISVKVTAPNGDTLHHKGNITIGQFAFTSNEPGTYLACFWLDGANRGAGSSVGINWKIGIAAKDWESIAKKEKIEGVELELRKLEEAVEVIHENLLYLRNREAGMRDVSEKTNSRVAMFSFMSLTVCILASVVQLWHLKGYFHKKKLI</sequence>
<comment type="subcellular location">
    <subcellularLocation>
        <location evidence="1 7">Membrane</location>
        <topology evidence="1 7">Single-pass type I membrane protein</topology>
    </subcellularLocation>
</comment>
<keyword evidence="8" id="KW-0175">Coiled coil</keyword>
<evidence type="ECO:0000256" key="2">
    <source>
        <dbReference type="ARBA" id="ARBA00007104"/>
    </source>
</evidence>
<evidence type="ECO:0000256" key="3">
    <source>
        <dbReference type="ARBA" id="ARBA00022692"/>
    </source>
</evidence>
<dbReference type="PROSITE" id="PS50866">
    <property type="entry name" value="GOLD"/>
    <property type="match status" value="1"/>
</dbReference>
<feature type="domain" description="GOLD" evidence="11">
    <location>
        <begin position="70"/>
        <end position="182"/>
    </location>
</feature>
<proteinExistence type="inferred from homology"/>
<protein>
    <recommendedName>
        <fullName evidence="11">GOLD domain-containing protein</fullName>
    </recommendedName>
</protein>
<evidence type="ECO:0000256" key="7">
    <source>
        <dbReference type="RuleBase" id="RU003827"/>
    </source>
</evidence>
<keyword evidence="4" id="KW-0732">Signal</keyword>
<dbReference type="AlphaFoldDB" id="A0A4S8IXJ3"/>
<keyword evidence="6 10" id="KW-0472">Membrane</keyword>
<comment type="caution">
    <text evidence="12">The sequence shown here is derived from an EMBL/GenBank/DDBJ whole genome shotgun (WGS) entry which is preliminary data.</text>
</comment>
<feature type="coiled-coil region" evidence="8">
    <location>
        <begin position="166"/>
        <end position="193"/>
    </location>
</feature>
<name>A0A4S8IXJ3_MUSBA</name>
<evidence type="ECO:0000256" key="10">
    <source>
        <dbReference type="SAM" id="Phobius"/>
    </source>
</evidence>
<evidence type="ECO:0000256" key="9">
    <source>
        <dbReference type="SAM" id="MobiDB-lite"/>
    </source>
</evidence>
<reference evidence="12 13" key="1">
    <citation type="journal article" date="2019" name="Nat. Plants">
        <title>Genome sequencing of Musa balbisiana reveals subgenome evolution and function divergence in polyploid bananas.</title>
        <authorList>
            <person name="Yao X."/>
        </authorList>
    </citation>
    <scope>NUCLEOTIDE SEQUENCE [LARGE SCALE GENOMIC DNA]</scope>
    <source>
        <strain evidence="13">cv. DH-PKW</strain>
        <tissue evidence="12">Leaves</tissue>
    </source>
</reference>
<gene>
    <name evidence="12" type="ORF">C4D60_Mb10t10810</name>
</gene>
<evidence type="ECO:0000256" key="6">
    <source>
        <dbReference type="ARBA" id="ARBA00023136"/>
    </source>
</evidence>
<evidence type="ECO:0000256" key="5">
    <source>
        <dbReference type="ARBA" id="ARBA00022989"/>
    </source>
</evidence>
<dbReference type="PANTHER" id="PTHR22811">
    <property type="entry name" value="TRANSMEMBRANE EMP24 DOMAIN-CONTAINING PROTEIN"/>
    <property type="match status" value="1"/>
</dbReference>
<dbReference type="Pfam" id="PF01105">
    <property type="entry name" value="EMP24_GP25L"/>
    <property type="match status" value="1"/>
</dbReference>
<evidence type="ECO:0000256" key="8">
    <source>
        <dbReference type="SAM" id="Coils"/>
    </source>
</evidence>
<evidence type="ECO:0000259" key="11">
    <source>
        <dbReference type="PROSITE" id="PS50866"/>
    </source>
</evidence>
<feature type="region of interest" description="Disordered" evidence="9">
    <location>
        <begin position="1"/>
        <end position="30"/>
    </location>
</feature>
<evidence type="ECO:0000313" key="12">
    <source>
        <dbReference type="EMBL" id="THU53094.1"/>
    </source>
</evidence>
<evidence type="ECO:0000313" key="13">
    <source>
        <dbReference type="Proteomes" id="UP000317650"/>
    </source>
</evidence>
<dbReference type="SMART" id="SM01190">
    <property type="entry name" value="EMP24_GP25L"/>
    <property type="match status" value="1"/>
</dbReference>
<organism evidence="12 13">
    <name type="scientific">Musa balbisiana</name>
    <name type="common">Banana</name>
    <dbReference type="NCBI Taxonomy" id="52838"/>
    <lineage>
        <taxon>Eukaryota</taxon>
        <taxon>Viridiplantae</taxon>
        <taxon>Streptophyta</taxon>
        <taxon>Embryophyta</taxon>
        <taxon>Tracheophyta</taxon>
        <taxon>Spermatophyta</taxon>
        <taxon>Magnoliopsida</taxon>
        <taxon>Liliopsida</taxon>
        <taxon>Zingiberales</taxon>
        <taxon>Musaceae</taxon>
        <taxon>Musa</taxon>
    </lineage>
</organism>
<dbReference type="InterPro" id="IPR015720">
    <property type="entry name" value="Emp24-like"/>
</dbReference>
<evidence type="ECO:0000256" key="1">
    <source>
        <dbReference type="ARBA" id="ARBA00004479"/>
    </source>
</evidence>